<name>A0A8J8NF64_HALGN</name>
<dbReference type="AlphaFoldDB" id="A0A8J8NF64"/>
<sequence>MKELFIEYLISSQITMKIKTKFQIINGPLDLSEMMGQVPMFLLKSANFLESLTYLIAMDAATRPVYEKTEKIGDHVFFVIQNTELFGIVQMIATILLTRNQPFKPSQLTQNYVQKVLPQTIISLAITSIKIINNIFRMDYRFGQQILSDFETQEQLYHLFNYILHYTVETSDKQEDSKELLHETIMMIGYFCLNNEKNQALLCRGENTIIQRLCGLPIAYFHDKKLKDILYPTLIQVSYKNERSLAIMDNEISIEMIVSFIQANTKEELSRIIEEENDYQSMSSLSGAAALERRSHRSPSMSSTNSSQCSMQIDMINGNSPFVQLVMRFPKKLWKDAIQFYQSVLY</sequence>
<reference evidence="1" key="1">
    <citation type="submission" date="2019-06" db="EMBL/GenBank/DDBJ databases">
        <authorList>
            <person name="Zheng W."/>
        </authorList>
    </citation>
    <scope>NUCLEOTIDE SEQUENCE</scope>
    <source>
        <strain evidence="1">QDHG01</strain>
    </source>
</reference>
<evidence type="ECO:0000313" key="2">
    <source>
        <dbReference type="Proteomes" id="UP000785679"/>
    </source>
</evidence>
<dbReference type="Proteomes" id="UP000785679">
    <property type="component" value="Unassembled WGS sequence"/>
</dbReference>
<organism evidence="1 2">
    <name type="scientific">Halteria grandinella</name>
    <dbReference type="NCBI Taxonomy" id="5974"/>
    <lineage>
        <taxon>Eukaryota</taxon>
        <taxon>Sar</taxon>
        <taxon>Alveolata</taxon>
        <taxon>Ciliophora</taxon>
        <taxon>Intramacronucleata</taxon>
        <taxon>Spirotrichea</taxon>
        <taxon>Stichotrichia</taxon>
        <taxon>Sporadotrichida</taxon>
        <taxon>Halteriidae</taxon>
        <taxon>Halteria</taxon>
    </lineage>
</organism>
<dbReference type="PANTHER" id="PTHR31434">
    <property type="entry name" value="S PHASE CYCLIN A-ASSOCIATED PROTEIN IN THE ENDOPLASMIC RETICULUM"/>
    <property type="match status" value="1"/>
</dbReference>
<accession>A0A8J8NF64</accession>
<evidence type="ECO:0000313" key="1">
    <source>
        <dbReference type="EMBL" id="TNV73395.1"/>
    </source>
</evidence>
<proteinExistence type="predicted"/>
<dbReference type="PANTHER" id="PTHR31434:SF2">
    <property type="entry name" value="S PHASE CYCLIN A-ASSOCIATED PROTEIN IN THE ENDOPLASMIC RETICULUM"/>
    <property type="match status" value="1"/>
</dbReference>
<protein>
    <submittedName>
        <fullName evidence="1">Uncharacterized protein</fullName>
    </submittedName>
</protein>
<dbReference type="OrthoDB" id="313366at2759"/>
<comment type="caution">
    <text evidence="1">The sequence shown here is derived from an EMBL/GenBank/DDBJ whole genome shotgun (WGS) entry which is preliminary data.</text>
</comment>
<keyword evidence="2" id="KW-1185">Reference proteome</keyword>
<gene>
    <name evidence="1" type="ORF">FGO68_gene12260</name>
</gene>
<dbReference type="EMBL" id="RRYP01018987">
    <property type="protein sequence ID" value="TNV73395.1"/>
    <property type="molecule type" value="Genomic_DNA"/>
</dbReference>